<evidence type="ECO:0000256" key="6">
    <source>
        <dbReference type="RuleBase" id="RU365009"/>
    </source>
</evidence>
<keyword evidence="3 6" id="KW-0134">Cell wall</keyword>
<dbReference type="PROSITE" id="PS51257">
    <property type="entry name" value="PROKAR_LIPOPROTEIN"/>
    <property type="match status" value="1"/>
</dbReference>
<reference evidence="8" key="1">
    <citation type="journal article" date="2014" name="Proc. Natl. Acad. Sci. U.S.A.">
        <title>Extensive sampling of basidiomycete genomes demonstrates inadequacy of the white-rot/brown-rot paradigm for wood decay fungi.</title>
        <authorList>
            <person name="Riley R."/>
            <person name="Salamov A.A."/>
            <person name="Brown D.W."/>
            <person name="Nagy L.G."/>
            <person name="Floudas D."/>
            <person name="Held B.W."/>
            <person name="Levasseur A."/>
            <person name="Lombard V."/>
            <person name="Morin E."/>
            <person name="Otillar R."/>
            <person name="Lindquist E.A."/>
            <person name="Sun H."/>
            <person name="LaButti K.M."/>
            <person name="Schmutz J."/>
            <person name="Jabbour D."/>
            <person name="Luo H."/>
            <person name="Baker S.E."/>
            <person name="Pisabarro A.G."/>
            <person name="Walton J.D."/>
            <person name="Blanchette R.A."/>
            <person name="Henrissat B."/>
            <person name="Martin F."/>
            <person name="Cullen D."/>
            <person name="Hibbett D.S."/>
            <person name="Grigoriev I.V."/>
        </authorList>
    </citation>
    <scope>NUCLEOTIDE SEQUENCE [LARGE SCALE GENOMIC DNA]</scope>
    <source>
        <strain evidence="8">CBS 339.88</strain>
    </source>
</reference>
<evidence type="ECO:0000313" key="8">
    <source>
        <dbReference type="Proteomes" id="UP000027222"/>
    </source>
</evidence>
<feature type="signal peptide" evidence="6">
    <location>
        <begin position="1"/>
        <end position="20"/>
    </location>
</feature>
<dbReference type="CDD" id="cd23507">
    <property type="entry name" value="hydrophobin_I"/>
    <property type="match status" value="1"/>
</dbReference>
<comment type="subcellular location">
    <subcellularLocation>
        <location evidence="1 6">Secreted</location>
        <location evidence="1 6">Cell wall</location>
    </subcellularLocation>
</comment>
<feature type="chain" id="PRO_5013988460" description="Hydrophobin" evidence="6">
    <location>
        <begin position="21"/>
        <end position="111"/>
    </location>
</feature>
<evidence type="ECO:0000256" key="1">
    <source>
        <dbReference type="ARBA" id="ARBA00004191"/>
    </source>
</evidence>
<dbReference type="SMART" id="SM00075">
    <property type="entry name" value="HYDRO"/>
    <property type="match status" value="1"/>
</dbReference>
<evidence type="ECO:0000256" key="2">
    <source>
        <dbReference type="ARBA" id="ARBA00010446"/>
    </source>
</evidence>
<keyword evidence="8" id="KW-1185">Reference proteome</keyword>
<evidence type="ECO:0000256" key="3">
    <source>
        <dbReference type="ARBA" id="ARBA00022512"/>
    </source>
</evidence>
<protein>
    <recommendedName>
        <fullName evidence="6">Hydrophobin</fullName>
    </recommendedName>
</protein>
<dbReference type="Proteomes" id="UP000027222">
    <property type="component" value="Unassembled WGS sequence"/>
</dbReference>
<accession>A0A067SCG6</accession>
<evidence type="ECO:0000256" key="5">
    <source>
        <dbReference type="ARBA" id="ARBA00023157"/>
    </source>
</evidence>
<dbReference type="GO" id="GO:0009277">
    <property type="term" value="C:fungal-type cell wall"/>
    <property type="evidence" value="ECO:0007669"/>
    <property type="project" value="InterPro"/>
</dbReference>
<comment type="similarity">
    <text evidence="2 6">Belongs to the fungal hydrophobin family.</text>
</comment>
<dbReference type="HOGENOM" id="CLU_105134_2_0_1"/>
<dbReference type="Pfam" id="PF01185">
    <property type="entry name" value="Hydrophobin"/>
    <property type="match status" value="1"/>
</dbReference>
<dbReference type="AlphaFoldDB" id="A0A067SCG6"/>
<keyword evidence="6" id="KW-0732">Signal</keyword>
<dbReference type="OrthoDB" id="4225815at2759"/>
<sequence length="111" mass="11065">MFSKFATLFIATLGALSASALVTNTVYSCNSGPVQCCGTLQTPQEYSATDIASLVGVVVSDITGQVGLECNAITGIGAGTGANCASAPVCCEHNFTNQLIGVNCTPAIVGA</sequence>
<proteinExistence type="inferred from homology"/>
<dbReference type="InterPro" id="IPR001338">
    <property type="entry name" value="Class_I_Hydrophobin"/>
</dbReference>
<keyword evidence="4 6" id="KW-0964">Secreted</keyword>
<dbReference type="EMBL" id="KL142407">
    <property type="protein sequence ID" value="KDR68630.1"/>
    <property type="molecule type" value="Genomic_DNA"/>
</dbReference>
<evidence type="ECO:0000313" key="7">
    <source>
        <dbReference type="EMBL" id="KDR68630.1"/>
    </source>
</evidence>
<keyword evidence="5 6" id="KW-1015">Disulfide bond</keyword>
<evidence type="ECO:0000256" key="4">
    <source>
        <dbReference type="ARBA" id="ARBA00022525"/>
    </source>
</evidence>
<organism evidence="7 8">
    <name type="scientific">Galerina marginata (strain CBS 339.88)</name>
    <dbReference type="NCBI Taxonomy" id="685588"/>
    <lineage>
        <taxon>Eukaryota</taxon>
        <taxon>Fungi</taxon>
        <taxon>Dikarya</taxon>
        <taxon>Basidiomycota</taxon>
        <taxon>Agaricomycotina</taxon>
        <taxon>Agaricomycetes</taxon>
        <taxon>Agaricomycetidae</taxon>
        <taxon>Agaricales</taxon>
        <taxon>Agaricineae</taxon>
        <taxon>Strophariaceae</taxon>
        <taxon>Galerina</taxon>
    </lineage>
</organism>
<gene>
    <name evidence="7" type="ORF">GALMADRAFT_146281</name>
</gene>
<dbReference type="GO" id="GO:0005199">
    <property type="term" value="F:structural constituent of cell wall"/>
    <property type="evidence" value="ECO:0007669"/>
    <property type="project" value="InterPro"/>
</dbReference>
<name>A0A067SCG6_GALM3</name>